<feature type="transmembrane region" description="Helical" evidence="6">
    <location>
        <begin position="393"/>
        <end position="416"/>
    </location>
</feature>
<dbReference type="SUPFAM" id="SSF103473">
    <property type="entry name" value="MFS general substrate transporter"/>
    <property type="match status" value="1"/>
</dbReference>
<dbReference type="EMBL" id="CADEPI010000341">
    <property type="protein sequence ID" value="CAB3384188.1"/>
    <property type="molecule type" value="Genomic_DNA"/>
</dbReference>
<name>A0A8S1DVL0_9INSE</name>
<reference evidence="8 9" key="1">
    <citation type="submission" date="2020-04" db="EMBL/GenBank/DDBJ databases">
        <authorList>
            <person name="Alioto T."/>
            <person name="Alioto T."/>
            <person name="Gomez Garrido J."/>
        </authorList>
    </citation>
    <scope>NUCLEOTIDE SEQUENCE [LARGE SCALE GENOMIC DNA]</scope>
</reference>
<evidence type="ECO:0000256" key="2">
    <source>
        <dbReference type="ARBA" id="ARBA00022692"/>
    </source>
</evidence>
<proteinExistence type="predicted"/>
<accession>A0A8S1DVL0</accession>
<feature type="transmembrane region" description="Helical" evidence="6">
    <location>
        <begin position="428"/>
        <end position="449"/>
    </location>
</feature>
<keyword evidence="9" id="KW-1185">Reference proteome</keyword>
<dbReference type="Gene3D" id="1.20.1250.20">
    <property type="entry name" value="MFS general substrate transporter like domains"/>
    <property type="match status" value="1"/>
</dbReference>
<evidence type="ECO:0000256" key="1">
    <source>
        <dbReference type="ARBA" id="ARBA00004141"/>
    </source>
</evidence>
<dbReference type="OrthoDB" id="6612291at2759"/>
<dbReference type="InterPro" id="IPR005829">
    <property type="entry name" value="Sugar_transporter_CS"/>
</dbReference>
<feature type="transmembrane region" description="Helical" evidence="6">
    <location>
        <begin position="144"/>
        <end position="167"/>
    </location>
</feature>
<gene>
    <name evidence="8" type="ORF">CLODIP_2_CD00975</name>
</gene>
<evidence type="ECO:0000259" key="7">
    <source>
        <dbReference type="PROSITE" id="PS50850"/>
    </source>
</evidence>
<feature type="transmembrane region" description="Helical" evidence="6">
    <location>
        <begin position="41"/>
        <end position="62"/>
    </location>
</feature>
<feature type="transmembrane region" description="Helical" evidence="6">
    <location>
        <begin position="111"/>
        <end position="132"/>
    </location>
</feature>
<dbReference type="GO" id="GO:0022857">
    <property type="term" value="F:transmembrane transporter activity"/>
    <property type="evidence" value="ECO:0007669"/>
    <property type="project" value="InterPro"/>
</dbReference>
<evidence type="ECO:0000256" key="4">
    <source>
        <dbReference type="ARBA" id="ARBA00023136"/>
    </source>
</evidence>
<keyword evidence="3 6" id="KW-1133">Transmembrane helix</keyword>
<comment type="subcellular location">
    <subcellularLocation>
        <location evidence="1">Membrane</location>
        <topology evidence="1">Multi-pass membrane protein</topology>
    </subcellularLocation>
</comment>
<comment type="caution">
    <text evidence="8">The sequence shown here is derived from an EMBL/GenBank/DDBJ whole genome shotgun (WGS) entry which is preliminary data.</text>
</comment>
<protein>
    <recommendedName>
        <fullName evidence="7">Major facilitator superfamily (MFS) profile domain-containing protein</fullName>
    </recommendedName>
</protein>
<dbReference type="PANTHER" id="PTHR48021">
    <property type="match status" value="1"/>
</dbReference>
<feature type="transmembrane region" description="Helical" evidence="6">
    <location>
        <begin position="292"/>
        <end position="318"/>
    </location>
</feature>
<dbReference type="InterPro" id="IPR005828">
    <property type="entry name" value="MFS_sugar_transport-like"/>
</dbReference>
<dbReference type="Pfam" id="PF00083">
    <property type="entry name" value="Sugar_tr"/>
    <property type="match status" value="1"/>
</dbReference>
<feature type="transmembrane region" description="Helical" evidence="6">
    <location>
        <begin position="356"/>
        <end position="373"/>
    </location>
</feature>
<feature type="transmembrane region" description="Helical" evidence="6">
    <location>
        <begin position="461"/>
        <end position="479"/>
    </location>
</feature>
<dbReference type="Proteomes" id="UP000494165">
    <property type="component" value="Unassembled WGS sequence"/>
</dbReference>
<dbReference type="FunFam" id="1.20.1250.20:FF:000249">
    <property type="entry name" value="facilitated trehalose transporter Tret1"/>
    <property type="match status" value="1"/>
</dbReference>
<evidence type="ECO:0000313" key="9">
    <source>
        <dbReference type="Proteomes" id="UP000494165"/>
    </source>
</evidence>
<dbReference type="InterPro" id="IPR036259">
    <property type="entry name" value="MFS_trans_sf"/>
</dbReference>
<feature type="transmembrane region" description="Helical" evidence="6">
    <location>
        <begin position="179"/>
        <end position="198"/>
    </location>
</feature>
<dbReference type="PROSITE" id="PS00217">
    <property type="entry name" value="SUGAR_TRANSPORT_2"/>
    <property type="match status" value="1"/>
</dbReference>
<feature type="transmembrane region" description="Helical" evidence="6">
    <location>
        <begin position="82"/>
        <end position="104"/>
    </location>
</feature>
<evidence type="ECO:0000256" key="5">
    <source>
        <dbReference type="SAM" id="MobiDB-lite"/>
    </source>
</evidence>
<dbReference type="InterPro" id="IPR050549">
    <property type="entry name" value="MFS_Trehalose_Transporter"/>
</dbReference>
<sequence>MNCEERRVSFGADGKKHPSESDAFISKGVQRNTSRSSFREIRAAVVANLAVIHLGLMFSFSAMTLPEMKAADSILRINDEQASWIASIASLATPPGCLFGAYLMDQRGRKYALVFLSVPCVLGWLSVGFAGLATSHVSNDLTLYIIYGGRMLQGFGTGIAAGSARVYTSETSTPYRRGTLTSLASLAISLGVLTGYSLGALFYWPYVAFLSAGIPLTAVVLQIIFLPETPTWYLTQNRRNEARAALQWVRDPESSAEEIDQELAHLGGVTDDAGHPTSKWAELKRPSALKPLALITFFFYTYQFSGIAVLTFYNVQIIESTGARVDADQAAVSFAVLRLFCNVIGCYLMTVCNRRTMTIASGVASGAAVLSLATHNYLNTIAVASDDWLWRHLPIFCLVSFYISYSLGYLLIPWVLTGEIYPARIRGLLGGITVCFAHSLLFAAVKSFPFLLENLGFHGTFWFYGCNVAVGSVILFILLPETRGRTLLQIESYFKKARSNGVY</sequence>
<feature type="compositionally biased region" description="Basic and acidic residues" evidence="5">
    <location>
        <begin position="1"/>
        <end position="20"/>
    </location>
</feature>
<dbReference type="GO" id="GO:0016020">
    <property type="term" value="C:membrane"/>
    <property type="evidence" value="ECO:0007669"/>
    <property type="project" value="UniProtKB-SubCell"/>
</dbReference>
<evidence type="ECO:0000256" key="6">
    <source>
        <dbReference type="SAM" id="Phobius"/>
    </source>
</evidence>
<dbReference type="AlphaFoldDB" id="A0A8S1DVL0"/>
<feature type="transmembrane region" description="Helical" evidence="6">
    <location>
        <begin position="204"/>
        <end position="226"/>
    </location>
</feature>
<dbReference type="InterPro" id="IPR020846">
    <property type="entry name" value="MFS_dom"/>
</dbReference>
<dbReference type="PANTHER" id="PTHR48021:SF7">
    <property type="entry name" value="RH09188P"/>
    <property type="match status" value="1"/>
</dbReference>
<evidence type="ECO:0000256" key="3">
    <source>
        <dbReference type="ARBA" id="ARBA00022989"/>
    </source>
</evidence>
<feature type="region of interest" description="Disordered" evidence="5">
    <location>
        <begin position="1"/>
        <end position="21"/>
    </location>
</feature>
<organism evidence="8 9">
    <name type="scientific">Cloeon dipterum</name>
    <dbReference type="NCBI Taxonomy" id="197152"/>
    <lineage>
        <taxon>Eukaryota</taxon>
        <taxon>Metazoa</taxon>
        <taxon>Ecdysozoa</taxon>
        <taxon>Arthropoda</taxon>
        <taxon>Hexapoda</taxon>
        <taxon>Insecta</taxon>
        <taxon>Pterygota</taxon>
        <taxon>Palaeoptera</taxon>
        <taxon>Ephemeroptera</taxon>
        <taxon>Pisciforma</taxon>
        <taxon>Baetidae</taxon>
        <taxon>Cloeon</taxon>
    </lineage>
</organism>
<evidence type="ECO:0000313" key="8">
    <source>
        <dbReference type="EMBL" id="CAB3384188.1"/>
    </source>
</evidence>
<keyword evidence="4 6" id="KW-0472">Membrane</keyword>
<feature type="domain" description="Major facilitator superfamily (MFS) profile" evidence="7">
    <location>
        <begin position="43"/>
        <end position="483"/>
    </location>
</feature>
<dbReference type="PROSITE" id="PS50850">
    <property type="entry name" value="MFS"/>
    <property type="match status" value="1"/>
</dbReference>
<keyword evidence="2 6" id="KW-0812">Transmembrane</keyword>
<feature type="transmembrane region" description="Helical" evidence="6">
    <location>
        <begin position="330"/>
        <end position="349"/>
    </location>
</feature>